<reference evidence="4" key="1">
    <citation type="submission" date="2013-03" db="EMBL/GenBank/DDBJ databases">
        <title>Genome sequence of Chthonomonas calidirosea, the first sequenced genome from the Armatimonadetes phylum (formally candidate division OP10).</title>
        <authorList>
            <person name="Lee K.C.Y."/>
            <person name="Morgan X.C."/>
            <person name="Dunfield P.F."/>
            <person name="Tamas I."/>
            <person name="Houghton K.M."/>
            <person name="Vyssotski M."/>
            <person name="Ryan J.L.J."/>
            <person name="Lagutin K."/>
            <person name="McDonald I.R."/>
            <person name="Stott M.B."/>
        </authorList>
    </citation>
    <scope>NUCLEOTIDE SEQUENCE [LARGE SCALE GENOMIC DNA]</scope>
    <source>
        <strain evidence="4">DSM 23976 / ICMP 18418 / T49</strain>
    </source>
</reference>
<dbReference type="KEGG" id="ccz:CCALI_00530"/>
<evidence type="ECO:0000256" key="1">
    <source>
        <dbReference type="SAM" id="Phobius"/>
    </source>
</evidence>
<evidence type="ECO:0000259" key="2">
    <source>
        <dbReference type="Pfam" id="PF23636"/>
    </source>
</evidence>
<dbReference type="Proteomes" id="UP000014227">
    <property type="component" value="Chromosome I"/>
</dbReference>
<dbReference type="OrthoDB" id="1121776at2"/>
<keyword evidence="4" id="KW-1185">Reference proteome</keyword>
<dbReference type="PATRIC" id="fig|1303518.3.peg.539"/>
<gene>
    <name evidence="3" type="ORF">CCALI_00530</name>
</gene>
<feature type="transmembrane region" description="Helical" evidence="1">
    <location>
        <begin position="87"/>
        <end position="111"/>
    </location>
</feature>
<dbReference type="Pfam" id="PF23636">
    <property type="entry name" value="DUF7144"/>
    <property type="match status" value="1"/>
</dbReference>
<organism evidence="3 4">
    <name type="scientific">Chthonomonas calidirosea (strain DSM 23976 / ICMP 18418 / T49)</name>
    <dbReference type="NCBI Taxonomy" id="1303518"/>
    <lineage>
        <taxon>Bacteria</taxon>
        <taxon>Bacillati</taxon>
        <taxon>Armatimonadota</taxon>
        <taxon>Chthonomonadia</taxon>
        <taxon>Chthonomonadales</taxon>
        <taxon>Chthonomonadaceae</taxon>
        <taxon>Chthonomonas</taxon>
    </lineage>
</organism>
<feature type="transmembrane region" description="Helical" evidence="1">
    <location>
        <begin position="7"/>
        <end position="32"/>
    </location>
</feature>
<evidence type="ECO:0000313" key="4">
    <source>
        <dbReference type="Proteomes" id="UP000014227"/>
    </source>
</evidence>
<keyword evidence="1" id="KW-0812">Transmembrane</keyword>
<dbReference type="InParanoid" id="S0EX54"/>
<name>S0EX54_CHTCT</name>
<proteinExistence type="predicted"/>
<dbReference type="RefSeq" id="WP_016481925.1">
    <property type="nucleotide sequence ID" value="NC_021487.1"/>
</dbReference>
<dbReference type="InterPro" id="IPR055568">
    <property type="entry name" value="DUF7144"/>
</dbReference>
<keyword evidence="1" id="KW-1133">Transmembrane helix</keyword>
<feature type="transmembrane region" description="Helical" evidence="1">
    <location>
        <begin position="52"/>
        <end position="75"/>
    </location>
</feature>
<protein>
    <recommendedName>
        <fullName evidence="2">DUF7144 domain-containing protein</fullName>
    </recommendedName>
</protein>
<keyword evidence="1" id="KW-0472">Membrane</keyword>
<sequence>MELHVKILGWLYVLLNAVFAILGVITILGGLAADVGSSVQHHSAGGLLASGIGSVIGIFLLIVGLPGLILGYGLLTRRRWSRILGIVLSILELFNFPLGTILGIYGLYVLLNQETVALLNN</sequence>
<accession>S0EX54</accession>
<evidence type="ECO:0000313" key="3">
    <source>
        <dbReference type="EMBL" id="CCW34363.1"/>
    </source>
</evidence>
<dbReference type="AlphaFoldDB" id="S0EX54"/>
<dbReference type="eggNOG" id="ENOG50339NX">
    <property type="taxonomic scope" value="Bacteria"/>
</dbReference>
<feature type="domain" description="DUF7144" evidence="2">
    <location>
        <begin position="16"/>
        <end position="94"/>
    </location>
</feature>
<dbReference type="EMBL" id="HF951689">
    <property type="protein sequence ID" value="CCW34363.1"/>
    <property type="molecule type" value="Genomic_DNA"/>
</dbReference>
<dbReference type="HOGENOM" id="CLU_141051_0_0_0"/>